<protein>
    <submittedName>
        <fullName evidence="1">Uncharacterized protein</fullName>
    </submittedName>
</protein>
<proteinExistence type="predicted"/>
<evidence type="ECO:0000313" key="1">
    <source>
        <dbReference type="EMBL" id="XCI67302.1"/>
    </source>
</evidence>
<dbReference type="EMBL" id="PP870178">
    <property type="protein sequence ID" value="XCI67302.1"/>
    <property type="molecule type" value="Genomic_DNA"/>
</dbReference>
<reference evidence="1" key="1">
    <citation type="journal article" date="2024" name="bioRxiv">
        <title>The salivary virome during childhood dental caries.</title>
        <authorList>
            <person name="Tang J."/>
            <person name="Baker J.L."/>
        </authorList>
    </citation>
    <scope>NUCLEOTIDE SEQUENCE</scope>
    <source>
        <strain evidence="1">38_unbinned_79</strain>
    </source>
</reference>
<sequence>MVRPTVTLASDCFSSALIIPVRSKYAIWLATAFLTACLRGPKSLSKSLYA</sequence>
<organism evidence="1">
    <name type="scientific">Jarrellvirus sp</name>
    <dbReference type="NCBI Taxonomy" id="2960496"/>
    <lineage>
        <taxon>Viruses</taxon>
        <taxon>Duplodnaviria</taxon>
        <taxon>Heunggongvirae</taxon>
        <taxon>Uroviricota</taxon>
        <taxon>Caudoviricetes</taxon>
        <taxon>Jarrellvirus</taxon>
    </lineage>
</organism>
<name>A0AAU8HXY8_9CAUD</name>
<accession>A0AAU8HXY8</accession>